<keyword evidence="1" id="KW-0472">Membrane</keyword>
<name>A0AAV9HUG3_9PEZI</name>
<feature type="transmembrane region" description="Helical" evidence="1">
    <location>
        <begin position="319"/>
        <end position="342"/>
    </location>
</feature>
<evidence type="ECO:0000313" key="2">
    <source>
        <dbReference type="EMBL" id="KAK4464545.1"/>
    </source>
</evidence>
<reference evidence="2" key="1">
    <citation type="journal article" date="2023" name="Mol. Phylogenet. Evol.">
        <title>Genome-scale phylogeny and comparative genomics of the fungal order Sordariales.</title>
        <authorList>
            <person name="Hensen N."/>
            <person name="Bonometti L."/>
            <person name="Westerberg I."/>
            <person name="Brannstrom I.O."/>
            <person name="Guillou S."/>
            <person name="Cros-Aarteil S."/>
            <person name="Calhoun S."/>
            <person name="Haridas S."/>
            <person name="Kuo A."/>
            <person name="Mondo S."/>
            <person name="Pangilinan J."/>
            <person name="Riley R."/>
            <person name="LaButti K."/>
            <person name="Andreopoulos B."/>
            <person name="Lipzen A."/>
            <person name="Chen C."/>
            <person name="Yan M."/>
            <person name="Daum C."/>
            <person name="Ng V."/>
            <person name="Clum A."/>
            <person name="Steindorff A."/>
            <person name="Ohm R.A."/>
            <person name="Martin F."/>
            <person name="Silar P."/>
            <person name="Natvig D.O."/>
            <person name="Lalanne C."/>
            <person name="Gautier V."/>
            <person name="Ament-Velasquez S.L."/>
            <person name="Kruys A."/>
            <person name="Hutchinson M.I."/>
            <person name="Powell A.J."/>
            <person name="Barry K."/>
            <person name="Miller A.N."/>
            <person name="Grigoriev I.V."/>
            <person name="Debuchy R."/>
            <person name="Gladieux P."/>
            <person name="Hiltunen Thoren M."/>
            <person name="Johannesson H."/>
        </authorList>
    </citation>
    <scope>NUCLEOTIDE SEQUENCE</scope>
    <source>
        <strain evidence="2">PSN324</strain>
    </source>
</reference>
<comment type="caution">
    <text evidence="2">The sequence shown here is derived from an EMBL/GenBank/DDBJ whole genome shotgun (WGS) entry which is preliminary data.</text>
</comment>
<proteinExistence type="predicted"/>
<evidence type="ECO:0000313" key="3">
    <source>
        <dbReference type="Proteomes" id="UP001321749"/>
    </source>
</evidence>
<sequence length="378" mass="42599">MLMDQTSPSFDDADFLLQLWPDLLLSGKDRRVQIHDSACYSMLLQYFWQEMTMVEESPESFAITKPAGFVSLVARIQAIASSGISRTEALQVARELVVEEAPSEDQLMASVDVAVRLWLTVDVSSFKSRRQGLLSWKSTETLSEVVQAHFRNLEQEQPFLTPAADRGQVDSNLTAKFLVKYRGYNIIWTSNLAVHLAIDWEYKTITVYEHKVFLDNQLKYLTSSSGLPIPPAVLEEAIDTLNLLFPFQVDSAKRFLAKHKKPFYGLGSCGRPRKLDISDYRYWRSRVSDLGHITTGPPVGLQQLRLHNKGENLLQFATFWTAIAVGAFTVASIAIGLAALVYGKKQYELGLRQYQVSVYQLCLDPEAGSKFPDLCLKS</sequence>
<dbReference type="Proteomes" id="UP001321749">
    <property type="component" value="Unassembled WGS sequence"/>
</dbReference>
<organism evidence="2 3">
    <name type="scientific">Cladorrhinum samala</name>
    <dbReference type="NCBI Taxonomy" id="585594"/>
    <lineage>
        <taxon>Eukaryota</taxon>
        <taxon>Fungi</taxon>
        <taxon>Dikarya</taxon>
        <taxon>Ascomycota</taxon>
        <taxon>Pezizomycotina</taxon>
        <taxon>Sordariomycetes</taxon>
        <taxon>Sordariomycetidae</taxon>
        <taxon>Sordariales</taxon>
        <taxon>Podosporaceae</taxon>
        <taxon>Cladorrhinum</taxon>
    </lineage>
</organism>
<keyword evidence="1" id="KW-1133">Transmembrane helix</keyword>
<keyword evidence="1" id="KW-0812">Transmembrane</keyword>
<accession>A0AAV9HUG3</accession>
<reference evidence="2" key="2">
    <citation type="submission" date="2023-06" db="EMBL/GenBank/DDBJ databases">
        <authorList>
            <consortium name="Lawrence Berkeley National Laboratory"/>
            <person name="Mondo S.J."/>
            <person name="Hensen N."/>
            <person name="Bonometti L."/>
            <person name="Westerberg I."/>
            <person name="Brannstrom I.O."/>
            <person name="Guillou S."/>
            <person name="Cros-Aarteil S."/>
            <person name="Calhoun S."/>
            <person name="Haridas S."/>
            <person name="Kuo A."/>
            <person name="Pangilinan J."/>
            <person name="Riley R."/>
            <person name="Labutti K."/>
            <person name="Andreopoulos B."/>
            <person name="Lipzen A."/>
            <person name="Chen C."/>
            <person name="Yanf M."/>
            <person name="Daum C."/>
            <person name="Ng V."/>
            <person name="Clum A."/>
            <person name="Steindorff A."/>
            <person name="Ohm R."/>
            <person name="Martin F."/>
            <person name="Silar P."/>
            <person name="Natvig D."/>
            <person name="Lalanne C."/>
            <person name="Gautier V."/>
            <person name="Ament-Velasquez S.L."/>
            <person name="Kruys A."/>
            <person name="Hutchinson M.I."/>
            <person name="Powell A.J."/>
            <person name="Barry K."/>
            <person name="Miller A.N."/>
            <person name="Grigoriev I.V."/>
            <person name="Debuchy R."/>
            <person name="Gladieux P."/>
            <person name="Thoren M.H."/>
            <person name="Johannesson H."/>
        </authorList>
    </citation>
    <scope>NUCLEOTIDE SEQUENCE</scope>
    <source>
        <strain evidence="2">PSN324</strain>
    </source>
</reference>
<gene>
    <name evidence="2" type="ORF">QBC42DRAFT_43452</name>
</gene>
<keyword evidence="3" id="KW-1185">Reference proteome</keyword>
<evidence type="ECO:0000256" key="1">
    <source>
        <dbReference type="SAM" id="Phobius"/>
    </source>
</evidence>
<dbReference type="EMBL" id="MU864947">
    <property type="protein sequence ID" value="KAK4464545.1"/>
    <property type="molecule type" value="Genomic_DNA"/>
</dbReference>
<protein>
    <submittedName>
        <fullName evidence="2">Uncharacterized protein</fullName>
    </submittedName>
</protein>
<dbReference type="AlphaFoldDB" id="A0AAV9HUG3"/>